<sequence>MRDFVRDFLFIGIKYSIALAIAFPFIWLIRWEAPSIDEILNWQVFRLVIGLWVISAIASWWINHVRK</sequence>
<dbReference type="RefSeq" id="YP_009322718.1">
    <property type="nucleotide sequence ID" value="NC_031924.1"/>
</dbReference>
<reference evidence="2" key="1">
    <citation type="submission" date="2016-09" db="EMBL/GenBank/DDBJ databases">
        <authorList>
            <person name="Liu Y."/>
            <person name="Bai C."/>
            <person name="Tong Y."/>
            <person name="Mi Z."/>
            <person name="An X."/>
            <person name="Huang Y."/>
            <person name="Li P."/>
            <person name="Yuan X."/>
            <person name="Niu W."/>
            <person name="Liu H."/>
        </authorList>
    </citation>
    <scope>NUCLEOTIDE SEQUENCE</scope>
</reference>
<dbReference type="Proteomes" id="UP000202982">
    <property type="component" value="Segment"/>
</dbReference>
<keyword evidence="3" id="KW-1185">Reference proteome</keyword>
<evidence type="ECO:0000256" key="1">
    <source>
        <dbReference type="SAM" id="Phobius"/>
    </source>
</evidence>
<organism evidence="2 3">
    <name type="scientific">Salmonella phage IME207</name>
    <dbReference type="NCBI Taxonomy" id="1873985"/>
    <lineage>
        <taxon>Viruses</taxon>
        <taxon>Duplodnaviria</taxon>
        <taxon>Heunggongvirae</taxon>
        <taxon>Uroviricota</taxon>
        <taxon>Caudoviricetes</taxon>
        <taxon>Shuimuvirus</taxon>
        <taxon>Shuimuvirus IME207</taxon>
    </lineage>
</organism>
<keyword evidence="1" id="KW-0812">Transmembrane</keyword>
<dbReference type="GeneID" id="30308604"/>
<protein>
    <submittedName>
        <fullName evidence="2">Uncharacterized protein</fullName>
    </submittedName>
</protein>
<accession>A0A1B1W2A2</accession>
<keyword evidence="1" id="KW-0472">Membrane</keyword>
<dbReference type="EMBL" id="KX523699">
    <property type="protein sequence ID" value="ANW46800.1"/>
    <property type="molecule type" value="Genomic_DNA"/>
</dbReference>
<keyword evidence="1" id="KW-1133">Transmembrane helix</keyword>
<name>A0A1B1W2A2_9CAUD</name>
<dbReference type="KEGG" id="vg:30308604"/>
<evidence type="ECO:0000313" key="3">
    <source>
        <dbReference type="Proteomes" id="UP000202982"/>
    </source>
</evidence>
<proteinExistence type="predicted"/>
<feature type="transmembrane region" description="Helical" evidence="1">
    <location>
        <begin position="43"/>
        <end position="62"/>
    </location>
</feature>
<feature type="transmembrane region" description="Helical" evidence="1">
    <location>
        <begin position="12"/>
        <end position="31"/>
    </location>
</feature>
<evidence type="ECO:0000313" key="2">
    <source>
        <dbReference type="EMBL" id="ANW46800.1"/>
    </source>
</evidence>